<organism evidence="5 6">
    <name type="scientific">Alicyclobacillus fastidiosus</name>
    <dbReference type="NCBI Taxonomy" id="392011"/>
    <lineage>
        <taxon>Bacteria</taxon>
        <taxon>Bacillati</taxon>
        <taxon>Bacillota</taxon>
        <taxon>Bacilli</taxon>
        <taxon>Bacillales</taxon>
        <taxon>Alicyclobacillaceae</taxon>
        <taxon>Alicyclobacillus</taxon>
    </lineage>
</organism>
<dbReference type="Pfam" id="PF00370">
    <property type="entry name" value="FGGY_N"/>
    <property type="match status" value="1"/>
</dbReference>
<feature type="domain" description="Carbohydrate kinase FGGY N-terminal" evidence="4">
    <location>
        <begin position="4"/>
        <end position="240"/>
    </location>
</feature>
<dbReference type="InterPro" id="IPR043129">
    <property type="entry name" value="ATPase_NBD"/>
</dbReference>
<dbReference type="RefSeq" id="WP_268004569.1">
    <property type="nucleotide sequence ID" value="NZ_BSUT01000001.1"/>
</dbReference>
<dbReference type="Gene3D" id="3.30.420.40">
    <property type="match status" value="2"/>
</dbReference>
<dbReference type="InterPro" id="IPR018484">
    <property type="entry name" value="FGGY_N"/>
</dbReference>
<comment type="similarity">
    <text evidence="1">Belongs to the FGGY kinase family.</text>
</comment>
<proteinExistence type="inferred from homology"/>
<dbReference type="CDD" id="cd07773">
    <property type="entry name" value="ASKHA_NBD_FGGY_FK"/>
    <property type="match status" value="1"/>
</dbReference>
<name>A0ABY6ZDT4_9BACL</name>
<dbReference type="Proteomes" id="UP001164761">
    <property type="component" value="Chromosome"/>
</dbReference>
<dbReference type="InterPro" id="IPR000577">
    <property type="entry name" value="Carb_kinase_FGGY"/>
</dbReference>
<reference evidence="5" key="1">
    <citation type="submission" date="2022-08" db="EMBL/GenBank/DDBJ databases">
        <title>Alicyclobacillus fastidiosus DSM 17978, complete genome.</title>
        <authorList>
            <person name="Wang Q."/>
            <person name="Cai R."/>
            <person name="Wang Z."/>
        </authorList>
    </citation>
    <scope>NUCLEOTIDE SEQUENCE</scope>
    <source>
        <strain evidence="5">DSM 17978</strain>
    </source>
</reference>
<accession>A0ABY6ZDT4</accession>
<gene>
    <name evidence="5" type="ORF">NZD89_20550</name>
</gene>
<evidence type="ECO:0000256" key="3">
    <source>
        <dbReference type="ARBA" id="ARBA00022777"/>
    </source>
</evidence>
<evidence type="ECO:0000259" key="4">
    <source>
        <dbReference type="Pfam" id="PF00370"/>
    </source>
</evidence>
<dbReference type="GO" id="GO:0016301">
    <property type="term" value="F:kinase activity"/>
    <property type="evidence" value="ECO:0007669"/>
    <property type="project" value="UniProtKB-KW"/>
</dbReference>
<dbReference type="PIRSF" id="PIRSF000538">
    <property type="entry name" value="GlpK"/>
    <property type="match status" value="1"/>
</dbReference>
<dbReference type="InterPro" id="IPR050406">
    <property type="entry name" value="FGGY_Carb_Kinase"/>
</dbReference>
<evidence type="ECO:0000313" key="6">
    <source>
        <dbReference type="Proteomes" id="UP001164761"/>
    </source>
</evidence>
<evidence type="ECO:0000313" key="5">
    <source>
        <dbReference type="EMBL" id="WAH40672.1"/>
    </source>
</evidence>
<evidence type="ECO:0000256" key="1">
    <source>
        <dbReference type="ARBA" id="ARBA00009156"/>
    </source>
</evidence>
<protein>
    <submittedName>
        <fullName evidence="5">FGGY-family carbohydrate kinase</fullName>
    </submittedName>
</protein>
<keyword evidence="6" id="KW-1185">Reference proteome</keyword>
<evidence type="ECO:0000256" key="2">
    <source>
        <dbReference type="ARBA" id="ARBA00022679"/>
    </source>
</evidence>
<dbReference type="SUPFAM" id="SSF53067">
    <property type="entry name" value="Actin-like ATPase domain"/>
    <property type="match status" value="2"/>
</dbReference>
<dbReference type="PANTHER" id="PTHR43095">
    <property type="entry name" value="SUGAR KINASE"/>
    <property type="match status" value="1"/>
</dbReference>
<sequence>MKTIGIDIGTTNTKVILYNILTATVVQKVSAPTPIVENDWGRVRYSEDIVSLVKKLIMELGEKVDVSDVVGLSVSCVGEEIVLIDETGHSLAPIIPWFDERSWPEREQFFSTFGIGLFRGITPGPWYVLYKLLWFKRHHPEILKRTSIFTDIGSFVLGQFSSEYKMDWSHASRTGVFDVLQKDWNAEIVAASGLPREMFPELVPSGSKLGIVTETVAKELGLPSNVVICAGGHDHFCAAFAGGVRNAGDVLVSAGTSEACFVLMNHPIPNLKSRFPAEQGCFVDGLLYYIMISIPSGHLFQQWKELLYKNSDDEEIYQEMSITPIGCEGNQFIMSDDLCTWTLTGSNRFFERGTVMRAVQEGIAAVSRDVVNELFSLSDNEGKLYVTGKPTSHLFWRNLRSEAYKRELHVIHEVESASLGAALMAKQVCEV</sequence>
<keyword evidence="3 5" id="KW-0418">Kinase</keyword>
<keyword evidence="2" id="KW-0808">Transferase</keyword>
<dbReference type="EMBL" id="CP104067">
    <property type="protein sequence ID" value="WAH40672.1"/>
    <property type="molecule type" value="Genomic_DNA"/>
</dbReference>